<dbReference type="CDD" id="cd00195">
    <property type="entry name" value="UBCc_UEV"/>
    <property type="match status" value="1"/>
</dbReference>
<evidence type="ECO:0000259" key="2">
    <source>
        <dbReference type="PROSITE" id="PS50053"/>
    </source>
</evidence>
<feature type="compositionally biased region" description="Pro residues" evidence="1">
    <location>
        <begin position="171"/>
        <end position="181"/>
    </location>
</feature>
<dbReference type="InterPro" id="IPR016135">
    <property type="entry name" value="UBQ-conjugating_enzyme/RWD"/>
</dbReference>
<dbReference type="AlphaFoldDB" id="A0A0G4GV82"/>
<dbReference type="InterPro" id="IPR000626">
    <property type="entry name" value="Ubiquitin-like_dom"/>
</dbReference>
<accession>A0A0G4GV82</accession>
<proteinExistence type="predicted"/>
<protein>
    <recommendedName>
        <fullName evidence="5">UBC core domain-containing protein</fullName>
    </recommendedName>
</protein>
<reference evidence="4" key="1">
    <citation type="submission" date="2014-11" db="EMBL/GenBank/DDBJ databases">
        <authorList>
            <person name="Otto D Thomas"/>
            <person name="Naeem Raeece"/>
        </authorList>
    </citation>
    <scope>NUCLEOTIDE SEQUENCE</scope>
</reference>
<dbReference type="SMART" id="SM00212">
    <property type="entry name" value="UBCc"/>
    <property type="match status" value="1"/>
</dbReference>
<dbReference type="SMART" id="SM00213">
    <property type="entry name" value="UBQ"/>
    <property type="match status" value="1"/>
</dbReference>
<dbReference type="InterPro" id="IPR050113">
    <property type="entry name" value="Ub_conjugating_enzyme"/>
</dbReference>
<gene>
    <name evidence="4" type="ORF">Cvel_5235</name>
</gene>
<dbReference type="Gene3D" id="3.10.20.90">
    <property type="entry name" value="Phosphatidylinositol 3-kinase Catalytic Subunit, Chain A, domain 1"/>
    <property type="match status" value="1"/>
</dbReference>
<dbReference type="InterPro" id="IPR019954">
    <property type="entry name" value="Ubiquitin_CS"/>
</dbReference>
<evidence type="ECO:0000259" key="3">
    <source>
        <dbReference type="PROSITE" id="PS50127"/>
    </source>
</evidence>
<dbReference type="EMBL" id="CDMZ01001569">
    <property type="protein sequence ID" value="CEM34548.1"/>
    <property type="molecule type" value="Genomic_DNA"/>
</dbReference>
<evidence type="ECO:0008006" key="5">
    <source>
        <dbReference type="Google" id="ProtNLM"/>
    </source>
</evidence>
<dbReference type="SUPFAM" id="SSF54236">
    <property type="entry name" value="Ubiquitin-like"/>
    <property type="match status" value="1"/>
</dbReference>
<dbReference type="PROSITE" id="PS50053">
    <property type="entry name" value="UBIQUITIN_2"/>
    <property type="match status" value="1"/>
</dbReference>
<dbReference type="InterPro" id="IPR029071">
    <property type="entry name" value="Ubiquitin-like_domsf"/>
</dbReference>
<feature type="region of interest" description="Disordered" evidence="1">
    <location>
        <begin position="151"/>
        <end position="181"/>
    </location>
</feature>
<dbReference type="PROSITE" id="PS00299">
    <property type="entry name" value="UBIQUITIN_1"/>
    <property type="match status" value="1"/>
</dbReference>
<evidence type="ECO:0000313" key="4">
    <source>
        <dbReference type="EMBL" id="CEM34548.1"/>
    </source>
</evidence>
<dbReference type="InterPro" id="IPR000608">
    <property type="entry name" value="UBC"/>
</dbReference>
<dbReference type="Gene3D" id="3.10.110.10">
    <property type="entry name" value="Ubiquitin Conjugating Enzyme"/>
    <property type="match status" value="1"/>
</dbReference>
<feature type="domain" description="Ubiquitin-like" evidence="2">
    <location>
        <begin position="183"/>
        <end position="246"/>
    </location>
</feature>
<dbReference type="PANTHER" id="PTHR24067">
    <property type="entry name" value="UBIQUITIN-CONJUGATING ENZYME E2"/>
    <property type="match status" value="1"/>
</dbReference>
<sequence length="402" mass="45213">MAVRRITKEFDDLCADPPDCVSLDLKDGDTFKWRVLILGPQGTPYEEKLLSLELQFPPDYPFKPFRITCLNDQPPDLRVAFHPSLSSDASSFPLPFLGCDNETSKWNPALTARKVLESFLLPQLRVCSSQAKFLDYFKNERFLDVFSTAAKKETDSQNEPPAEGSEAAPKLNPPLDPPHPDALPIRVKTLTGREFLMGPYPENATVYQLKKGIEAKEDIPSKHQRLVFDGVQLSDLYASLGSLGLSVQGVERPVVHLVMRLLCSCAKNIVRNGWMVRLAERDWNQFCRLAREIPGETRKAVLRILLLLGQARAELRRQPEGDAVIKDRESLPVSGRVIFGFHRKVTANESQKGSKDASMSLPVQERSAGLTLKDAESRITERGEERNFKLDSNLQKLLLSFL</sequence>
<dbReference type="VEuPathDB" id="CryptoDB:Cvel_5235"/>
<dbReference type="PhylomeDB" id="A0A0G4GV82"/>
<dbReference type="PROSITE" id="PS50127">
    <property type="entry name" value="UBC_2"/>
    <property type="match status" value="1"/>
</dbReference>
<organism evidence="4">
    <name type="scientific">Chromera velia CCMP2878</name>
    <dbReference type="NCBI Taxonomy" id="1169474"/>
    <lineage>
        <taxon>Eukaryota</taxon>
        <taxon>Sar</taxon>
        <taxon>Alveolata</taxon>
        <taxon>Colpodellida</taxon>
        <taxon>Chromeraceae</taxon>
        <taxon>Chromera</taxon>
    </lineage>
</organism>
<dbReference type="Pfam" id="PF00179">
    <property type="entry name" value="UQ_con"/>
    <property type="match status" value="1"/>
</dbReference>
<evidence type="ECO:0000256" key="1">
    <source>
        <dbReference type="SAM" id="MobiDB-lite"/>
    </source>
</evidence>
<dbReference type="SUPFAM" id="SSF54495">
    <property type="entry name" value="UBC-like"/>
    <property type="match status" value="1"/>
</dbReference>
<feature type="domain" description="UBC core" evidence="3">
    <location>
        <begin position="1"/>
        <end position="167"/>
    </location>
</feature>
<dbReference type="Pfam" id="PF00240">
    <property type="entry name" value="ubiquitin"/>
    <property type="match status" value="1"/>
</dbReference>
<name>A0A0G4GV82_9ALVE</name>